<reference evidence="2" key="1">
    <citation type="submission" date="2020-02" db="EMBL/GenBank/DDBJ databases">
        <authorList>
            <person name="Meier V. D."/>
        </authorList>
    </citation>
    <scope>NUCLEOTIDE SEQUENCE</scope>
    <source>
        <strain evidence="2">AVDCRST_MAG04</strain>
    </source>
</reference>
<sequence>MAEFDHLVLGADTLEAGAAYVEQRLGVAPVPGGRHEGFGTHNLLLGLGPGRYLEIIAADPAESGSTPPRLFGLGDPAMRTLLAAGPRLVGWVARTVALDAVAGRLGHKAGEVRGMRRGDLEWRMANPPHEETMEGLVPSLIEWRGGGAAERIPDSGCRLLTLEAEHPAVDALRSALAERGLDPEDEDDRDTLLVLKPGPQPRLVARLRRPDGTEVAFS</sequence>
<dbReference type="AlphaFoldDB" id="A0A6J4HW72"/>
<dbReference type="InterPro" id="IPR029068">
    <property type="entry name" value="Glyas_Bleomycin-R_OHBP_Dase"/>
</dbReference>
<name>A0A6J4HW72_9PROT</name>
<feature type="domain" description="Glyoxalase-like" evidence="1">
    <location>
        <begin position="4"/>
        <end position="178"/>
    </location>
</feature>
<evidence type="ECO:0000259" key="1">
    <source>
        <dbReference type="Pfam" id="PF13468"/>
    </source>
</evidence>
<dbReference type="EMBL" id="CADCTL010000091">
    <property type="protein sequence ID" value="CAA9234482.1"/>
    <property type="molecule type" value="Genomic_DNA"/>
</dbReference>
<dbReference type="InterPro" id="IPR025870">
    <property type="entry name" value="Glyoxalase-like_dom"/>
</dbReference>
<organism evidence="2">
    <name type="scientific">uncultured Acetobacteraceae bacterium</name>
    <dbReference type="NCBI Taxonomy" id="169975"/>
    <lineage>
        <taxon>Bacteria</taxon>
        <taxon>Pseudomonadati</taxon>
        <taxon>Pseudomonadota</taxon>
        <taxon>Alphaproteobacteria</taxon>
        <taxon>Acetobacterales</taxon>
        <taxon>Acetobacteraceae</taxon>
        <taxon>environmental samples</taxon>
    </lineage>
</organism>
<accession>A0A6J4HW72</accession>
<gene>
    <name evidence="2" type="ORF">AVDCRST_MAG04-1298</name>
</gene>
<evidence type="ECO:0000313" key="2">
    <source>
        <dbReference type="EMBL" id="CAA9234482.1"/>
    </source>
</evidence>
<dbReference type="Gene3D" id="3.10.180.10">
    <property type="entry name" value="2,3-Dihydroxybiphenyl 1,2-Dioxygenase, domain 1"/>
    <property type="match status" value="1"/>
</dbReference>
<protein>
    <recommendedName>
        <fullName evidence="1">Glyoxalase-like domain-containing protein</fullName>
    </recommendedName>
</protein>
<dbReference type="Pfam" id="PF13468">
    <property type="entry name" value="Glyoxalase_3"/>
    <property type="match status" value="1"/>
</dbReference>
<proteinExistence type="predicted"/>